<dbReference type="InterPro" id="IPR003439">
    <property type="entry name" value="ABC_transporter-like_ATP-bd"/>
</dbReference>
<organism evidence="4 5">
    <name type="scientific">Actinophytocola xinjiangensis</name>
    <dbReference type="NCBI Taxonomy" id="485602"/>
    <lineage>
        <taxon>Bacteria</taxon>
        <taxon>Bacillati</taxon>
        <taxon>Actinomycetota</taxon>
        <taxon>Actinomycetes</taxon>
        <taxon>Pseudonocardiales</taxon>
        <taxon>Pseudonocardiaceae</taxon>
    </lineage>
</organism>
<dbReference type="InterPro" id="IPR003593">
    <property type="entry name" value="AAA+_ATPase"/>
</dbReference>
<dbReference type="InterPro" id="IPR027417">
    <property type="entry name" value="P-loop_NTPase"/>
</dbReference>
<evidence type="ECO:0000313" key="5">
    <source>
        <dbReference type="Proteomes" id="UP000185696"/>
    </source>
</evidence>
<proteinExistence type="predicted"/>
<evidence type="ECO:0000259" key="3">
    <source>
        <dbReference type="PROSITE" id="PS50893"/>
    </source>
</evidence>
<dbReference type="Pfam" id="PF00005">
    <property type="entry name" value="ABC_tran"/>
    <property type="match status" value="1"/>
</dbReference>
<dbReference type="GO" id="GO:0042626">
    <property type="term" value="F:ATPase-coupled transmembrane transporter activity"/>
    <property type="evidence" value="ECO:0007669"/>
    <property type="project" value="TreeGrafter"/>
</dbReference>
<reference evidence="4 5" key="1">
    <citation type="submission" date="2016-12" db="EMBL/GenBank/DDBJ databases">
        <title>The draft genome sequence of Actinophytocola xinjiangensis.</title>
        <authorList>
            <person name="Wang W."/>
            <person name="Yuan L."/>
        </authorList>
    </citation>
    <scope>NUCLEOTIDE SEQUENCE [LARGE SCALE GENOMIC DNA]</scope>
    <source>
        <strain evidence="4 5">CGMCC 4.4663</strain>
    </source>
</reference>
<protein>
    <recommendedName>
        <fullName evidence="3">ABC transporter domain-containing protein</fullName>
    </recommendedName>
</protein>
<dbReference type="PROSITE" id="PS50893">
    <property type="entry name" value="ABC_TRANSPORTER_2"/>
    <property type="match status" value="1"/>
</dbReference>
<dbReference type="PROSITE" id="PS00211">
    <property type="entry name" value="ABC_TRANSPORTER_1"/>
    <property type="match status" value="1"/>
</dbReference>
<accession>A0A7Z0WIT6</accession>
<sequence>PAGQHRQALRAALTRLDLPAPPPAAAPAPGGDLDLRGVEVGWPGDDRPVLRDLTLHVPAGTHVAVTGPSGAGKSTLLALLLGFLTPARGTASVPARVAWCPQDPMLVDSTVRENLLLADPLAGDDRLVDALRRAGLGHWAGRLDTHLSGGDLSVSGGEAQRLALARALLADADVLLLDEPTAHLDAATAAAVLDTIRAQRRTVVHVTHRAEEAAVADLVVEVDVAGHLRAVAVCAA</sequence>
<dbReference type="Proteomes" id="UP000185696">
    <property type="component" value="Unassembled WGS sequence"/>
</dbReference>
<dbReference type="GO" id="GO:0005524">
    <property type="term" value="F:ATP binding"/>
    <property type="evidence" value="ECO:0007669"/>
    <property type="project" value="UniProtKB-KW"/>
</dbReference>
<dbReference type="EMBL" id="MSIF01000015">
    <property type="protein sequence ID" value="OLF07636.1"/>
    <property type="molecule type" value="Genomic_DNA"/>
</dbReference>
<dbReference type="RefSeq" id="WP_154814641.1">
    <property type="nucleotide sequence ID" value="NZ_MSIF01000015.1"/>
</dbReference>
<dbReference type="GO" id="GO:0016887">
    <property type="term" value="F:ATP hydrolysis activity"/>
    <property type="evidence" value="ECO:0007669"/>
    <property type="project" value="InterPro"/>
</dbReference>
<name>A0A7Z0WIT6_9PSEU</name>
<keyword evidence="2" id="KW-0067">ATP-binding</keyword>
<dbReference type="SUPFAM" id="SSF52540">
    <property type="entry name" value="P-loop containing nucleoside triphosphate hydrolases"/>
    <property type="match status" value="1"/>
</dbReference>
<evidence type="ECO:0000256" key="1">
    <source>
        <dbReference type="ARBA" id="ARBA00022741"/>
    </source>
</evidence>
<dbReference type="InterPro" id="IPR039421">
    <property type="entry name" value="Type_1_exporter"/>
</dbReference>
<gene>
    <name evidence="4" type="ORF">BLA60_27390</name>
</gene>
<dbReference type="Gene3D" id="3.40.50.300">
    <property type="entry name" value="P-loop containing nucleotide triphosphate hydrolases"/>
    <property type="match status" value="1"/>
</dbReference>
<keyword evidence="1" id="KW-0547">Nucleotide-binding</keyword>
<dbReference type="AlphaFoldDB" id="A0A7Z0WIT6"/>
<dbReference type="OrthoDB" id="9806127at2"/>
<dbReference type="PANTHER" id="PTHR24221">
    <property type="entry name" value="ATP-BINDING CASSETTE SUB-FAMILY B"/>
    <property type="match status" value="1"/>
</dbReference>
<keyword evidence="5" id="KW-1185">Reference proteome</keyword>
<feature type="domain" description="ABC transporter" evidence="3">
    <location>
        <begin position="35"/>
        <end position="235"/>
    </location>
</feature>
<evidence type="ECO:0000256" key="2">
    <source>
        <dbReference type="ARBA" id="ARBA00022840"/>
    </source>
</evidence>
<dbReference type="PANTHER" id="PTHR24221:SF590">
    <property type="entry name" value="COMPONENT LINKED WITH THE ASSEMBLY OF CYTOCHROME' TRANSPORT TRANSMEMBRANE ATP-BINDING PROTEIN ABC TRANSPORTER CYDD-RELATED"/>
    <property type="match status" value="1"/>
</dbReference>
<evidence type="ECO:0000313" key="4">
    <source>
        <dbReference type="EMBL" id="OLF07636.1"/>
    </source>
</evidence>
<comment type="caution">
    <text evidence="4">The sequence shown here is derived from an EMBL/GenBank/DDBJ whole genome shotgun (WGS) entry which is preliminary data.</text>
</comment>
<dbReference type="SMART" id="SM00382">
    <property type="entry name" value="AAA"/>
    <property type="match status" value="1"/>
</dbReference>
<dbReference type="InterPro" id="IPR017871">
    <property type="entry name" value="ABC_transporter-like_CS"/>
</dbReference>
<feature type="non-terminal residue" evidence="4">
    <location>
        <position position="1"/>
    </location>
</feature>